<gene>
    <name evidence="1" type="ORF">IDH45_07915</name>
</gene>
<comment type="caution">
    <text evidence="1">The sequence shown here is derived from an EMBL/GenBank/DDBJ whole genome shotgun (WGS) entry which is preliminary data.</text>
</comment>
<accession>A0A927GZ58</accession>
<name>A0A927GZ58_9BACL</name>
<sequence length="73" mass="8577">MDIYMRLEPEGQSWPDDLTEPGALVICDETGNPIDYVVQSEGCDCEYRFTESEKEQLRRYIAEQRLIEKCQIE</sequence>
<dbReference type="RefSeq" id="WP_190926303.1">
    <property type="nucleotide sequence ID" value="NZ_JACXJA010000007.1"/>
</dbReference>
<dbReference type="Proteomes" id="UP000639396">
    <property type="component" value="Unassembled WGS sequence"/>
</dbReference>
<proteinExistence type="predicted"/>
<organism evidence="1 2">
    <name type="scientific">Paenibacillus oceani</name>
    <dbReference type="NCBI Taxonomy" id="2772510"/>
    <lineage>
        <taxon>Bacteria</taxon>
        <taxon>Bacillati</taxon>
        <taxon>Bacillota</taxon>
        <taxon>Bacilli</taxon>
        <taxon>Bacillales</taxon>
        <taxon>Paenibacillaceae</taxon>
        <taxon>Paenibacillus</taxon>
    </lineage>
</organism>
<reference evidence="1" key="1">
    <citation type="submission" date="2020-09" db="EMBL/GenBank/DDBJ databases">
        <title>A novel bacterium of genus Paenibacillus, isolated from South China Sea.</title>
        <authorList>
            <person name="Huang H."/>
            <person name="Mo K."/>
            <person name="Hu Y."/>
        </authorList>
    </citation>
    <scope>NUCLEOTIDE SEQUENCE</scope>
    <source>
        <strain evidence="1">IB182363</strain>
    </source>
</reference>
<dbReference type="EMBL" id="JACXJA010000007">
    <property type="protein sequence ID" value="MBD2861903.1"/>
    <property type="molecule type" value="Genomic_DNA"/>
</dbReference>
<evidence type="ECO:0000313" key="2">
    <source>
        <dbReference type="Proteomes" id="UP000639396"/>
    </source>
</evidence>
<evidence type="ECO:0000313" key="1">
    <source>
        <dbReference type="EMBL" id="MBD2861903.1"/>
    </source>
</evidence>
<keyword evidence="2" id="KW-1185">Reference proteome</keyword>
<protein>
    <submittedName>
        <fullName evidence="1">Uncharacterized protein</fullName>
    </submittedName>
</protein>
<dbReference type="AlphaFoldDB" id="A0A927GZ58"/>